<feature type="domain" description="DUF6593" evidence="1">
    <location>
        <begin position="14"/>
        <end position="133"/>
    </location>
</feature>
<dbReference type="InterPro" id="IPR046528">
    <property type="entry name" value="DUF6593"/>
</dbReference>
<name>A0A165KUW6_EXIGL</name>
<evidence type="ECO:0000313" key="3">
    <source>
        <dbReference type="Proteomes" id="UP000077266"/>
    </source>
</evidence>
<dbReference type="Proteomes" id="UP000077266">
    <property type="component" value="Unassembled WGS sequence"/>
</dbReference>
<sequence length="155" mass="17890">MLFSIASTEANKVRIYNFDTQRRTELVYLDAVNQRDIVLLPDGRSVEMETFLKYSIPGKSGYRSFECRGVGFTWDAGASHSVVTLARDSDRAPIAKFKRRMFKKPSLVLLDANVLNDGELMELIVVTMVIVWRGYWDMRDYLSTVIDEVIWRVLL</sequence>
<evidence type="ECO:0000259" key="1">
    <source>
        <dbReference type="Pfam" id="PF20236"/>
    </source>
</evidence>
<dbReference type="AlphaFoldDB" id="A0A165KUW6"/>
<keyword evidence="3" id="KW-1185">Reference proteome</keyword>
<dbReference type="InParanoid" id="A0A165KUW6"/>
<dbReference type="EMBL" id="KV425936">
    <property type="protein sequence ID" value="KZV96932.1"/>
    <property type="molecule type" value="Genomic_DNA"/>
</dbReference>
<organism evidence="2 3">
    <name type="scientific">Exidia glandulosa HHB12029</name>
    <dbReference type="NCBI Taxonomy" id="1314781"/>
    <lineage>
        <taxon>Eukaryota</taxon>
        <taxon>Fungi</taxon>
        <taxon>Dikarya</taxon>
        <taxon>Basidiomycota</taxon>
        <taxon>Agaricomycotina</taxon>
        <taxon>Agaricomycetes</taxon>
        <taxon>Auriculariales</taxon>
        <taxon>Exidiaceae</taxon>
        <taxon>Exidia</taxon>
    </lineage>
</organism>
<proteinExistence type="predicted"/>
<evidence type="ECO:0000313" key="2">
    <source>
        <dbReference type="EMBL" id="KZV96932.1"/>
    </source>
</evidence>
<dbReference type="Pfam" id="PF20236">
    <property type="entry name" value="DUF6593"/>
    <property type="match status" value="1"/>
</dbReference>
<protein>
    <recommendedName>
        <fullName evidence="1">DUF6593 domain-containing protein</fullName>
    </recommendedName>
</protein>
<gene>
    <name evidence="2" type="ORF">EXIGLDRAFT_732006</name>
</gene>
<reference evidence="2 3" key="1">
    <citation type="journal article" date="2016" name="Mol. Biol. Evol.">
        <title>Comparative Genomics of Early-Diverging Mushroom-Forming Fungi Provides Insights into the Origins of Lignocellulose Decay Capabilities.</title>
        <authorList>
            <person name="Nagy L.G."/>
            <person name="Riley R."/>
            <person name="Tritt A."/>
            <person name="Adam C."/>
            <person name="Daum C."/>
            <person name="Floudas D."/>
            <person name="Sun H."/>
            <person name="Yadav J.S."/>
            <person name="Pangilinan J."/>
            <person name="Larsson K.H."/>
            <person name="Matsuura K."/>
            <person name="Barry K."/>
            <person name="Labutti K."/>
            <person name="Kuo R."/>
            <person name="Ohm R.A."/>
            <person name="Bhattacharya S.S."/>
            <person name="Shirouzu T."/>
            <person name="Yoshinaga Y."/>
            <person name="Martin F.M."/>
            <person name="Grigoriev I.V."/>
            <person name="Hibbett D.S."/>
        </authorList>
    </citation>
    <scope>NUCLEOTIDE SEQUENCE [LARGE SCALE GENOMIC DNA]</scope>
    <source>
        <strain evidence="2 3">HHB12029</strain>
    </source>
</reference>
<accession>A0A165KUW6</accession>